<dbReference type="KEGG" id="nmv:NITMOv2_4314"/>
<keyword evidence="3" id="KW-0808">Transferase</keyword>
<dbReference type="PANTHER" id="PTHR18964">
    <property type="entry name" value="ROK (REPRESSOR, ORF, KINASE) FAMILY"/>
    <property type="match status" value="1"/>
</dbReference>
<keyword evidence="4" id="KW-1185">Reference proteome</keyword>
<dbReference type="PANTHER" id="PTHR18964:SF149">
    <property type="entry name" value="BIFUNCTIONAL UDP-N-ACETYLGLUCOSAMINE 2-EPIMERASE_N-ACETYLMANNOSAMINE KINASE"/>
    <property type="match status" value="1"/>
</dbReference>
<evidence type="ECO:0000256" key="1">
    <source>
        <dbReference type="ARBA" id="ARBA00006479"/>
    </source>
</evidence>
<dbReference type="InterPro" id="IPR000600">
    <property type="entry name" value="ROK"/>
</dbReference>
<evidence type="ECO:0000313" key="3">
    <source>
        <dbReference type="EMBL" id="ALA60690.1"/>
    </source>
</evidence>
<dbReference type="STRING" id="42253.NITMOv2_4314"/>
<proteinExistence type="inferred from homology"/>
<dbReference type="PATRIC" id="fig|42253.5.peg.4258"/>
<feature type="region of interest" description="Disordered" evidence="2">
    <location>
        <begin position="1"/>
        <end position="42"/>
    </location>
</feature>
<dbReference type="Pfam" id="PF00480">
    <property type="entry name" value="ROK"/>
    <property type="match status" value="1"/>
</dbReference>
<dbReference type="SUPFAM" id="SSF53067">
    <property type="entry name" value="Actin-like ATPase domain"/>
    <property type="match status" value="2"/>
</dbReference>
<dbReference type="Proteomes" id="UP000069205">
    <property type="component" value="Chromosome"/>
</dbReference>
<dbReference type="InterPro" id="IPR043129">
    <property type="entry name" value="ATPase_NBD"/>
</dbReference>
<dbReference type="Gene3D" id="3.30.420.40">
    <property type="match status" value="2"/>
</dbReference>
<organism evidence="3 4">
    <name type="scientific">Nitrospira moscoviensis</name>
    <dbReference type="NCBI Taxonomy" id="42253"/>
    <lineage>
        <taxon>Bacteria</taxon>
        <taxon>Pseudomonadati</taxon>
        <taxon>Nitrospirota</taxon>
        <taxon>Nitrospiria</taxon>
        <taxon>Nitrospirales</taxon>
        <taxon>Nitrospiraceae</taxon>
        <taxon>Nitrospira</taxon>
    </lineage>
</organism>
<dbReference type="AlphaFoldDB" id="A0A0K2GIB7"/>
<gene>
    <name evidence="3" type="primary">ppgK</name>
    <name evidence="3" type="ORF">NITMOv2_4314</name>
</gene>
<accession>A0A0K2GIB7</accession>
<evidence type="ECO:0000313" key="4">
    <source>
        <dbReference type="Proteomes" id="UP000069205"/>
    </source>
</evidence>
<protein>
    <submittedName>
        <fullName evidence="3">Putative Polyphosphate glucokinase</fullName>
    </submittedName>
</protein>
<name>A0A0K2GIB7_NITMO</name>
<dbReference type="EMBL" id="CP011801">
    <property type="protein sequence ID" value="ALA60690.1"/>
    <property type="molecule type" value="Genomic_DNA"/>
</dbReference>
<sequence length="286" mass="30288">MLRHARQTVPSKGQTAPEAPAHMPPPKAAGTRAAKTSARPDGEPVRTLVIDVGASGIKATLLNDLGRPVGERVRRETPPSGMPGEVMDTVVALAKHFEPFDRVAVGFPGVIVDGIVKEAPNLAPEWQDFNIAEVLQARLKKPVRVANDADVQGFGAIAGTGVELVVTLGTGVGTSLFVDGRLVPNLEIGARKLRDKALKKVGKEKWNKRVAKFVRKLDGIFHFTRLYIGGGNSREVDVSLLPANVTIVSNVNGLVGGLALWRDGAQGPVNGRSSAGQEKAEDRTAA</sequence>
<evidence type="ECO:0000256" key="2">
    <source>
        <dbReference type="SAM" id="MobiDB-lite"/>
    </source>
</evidence>
<keyword evidence="3" id="KW-0418">Kinase</keyword>
<dbReference type="GO" id="GO:0016301">
    <property type="term" value="F:kinase activity"/>
    <property type="evidence" value="ECO:0007669"/>
    <property type="project" value="UniProtKB-KW"/>
</dbReference>
<reference evidence="3 4" key="1">
    <citation type="journal article" date="2015" name="Proc. Natl. Acad. Sci. U.S.A.">
        <title>Expanded metabolic versatility of ubiquitous nitrite-oxidizing bacteria from the genus Nitrospira.</title>
        <authorList>
            <person name="Koch H."/>
            <person name="Lucker S."/>
            <person name="Albertsen M."/>
            <person name="Kitzinger K."/>
            <person name="Herbold C."/>
            <person name="Spieck E."/>
            <person name="Nielsen P.H."/>
            <person name="Wagner M."/>
            <person name="Daims H."/>
        </authorList>
    </citation>
    <scope>NUCLEOTIDE SEQUENCE [LARGE SCALE GENOMIC DNA]</scope>
    <source>
        <strain evidence="3 4">NSP M-1</strain>
    </source>
</reference>
<comment type="similarity">
    <text evidence="1">Belongs to the ROK (NagC/XylR) family.</text>
</comment>